<evidence type="ECO:0000256" key="7">
    <source>
        <dbReference type="SAM" id="Phobius"/>
    </source>
</evidence>
<dbReference type="SUPFAM" id="SSF55846">
    <property type="entry name" value="N-acetylmuramoyl-L-alanine amidase-like"/>
    <property type="match status" value="1"/>
</dbReference>
<dbReference type="PANTHER" id="PTHR11022:SF41">
    <property type="entry name" value="PEPTIDOGLYCAN-RECOGNITION PROTEIN LC-RELATED"/>
    <property type="match status" value="1"/>
</dbReference>
<feature type="transmembrane region" description="Helical" evidence="7">
    <location>
        <begin position="69"/>
        <end position="91"/>
    </location>
</feature>
<comment type="subunit">
    <text evidence="2">Monomer.</text>
</comment>
<dbReference type="InterPro" id="IPR015510">
    <property type="entry name" value="PGRP"/>
</dbReference>
<keyword evidence="7" id="KW-0472">Membrane</keyword>
<dbReference type="Pfam" id="PF01510">
    <property type="entry name" value="Amidase_2"/>
    <property type="match status" value="1"/>
</dbReference>
<dbReference type="EMBL" id="BGZK01002403">
    <property type="protein sequence ID" value="GBP93660.1"/>
    <property type="molecule type" value="Genomic_DNA"/>
</dbReference>
<evidence type="ECO:0000256" key="1">
    <source>
        <dbReference type="ARBA" id="ARBA00007553"/>
    </source>
</evidence>
<dbReference type="InterPro" id="IPR002502">
    <property type="entry name" value="Amidase_domain"/>
</dbReference>
<evidence type="ECO:0000256" key="5">
    <source>
        <dbReference type="ARBA" id="ARBA00069708"/>
    </source>
</evidence>
<evidence type="ECO:0000313" key="10">
    <source>
        <dbReference type="EMBL" id="GBP93660.1"/>
    </source>
</evidence>
<dbReference type="AlphaFoldDB" id="A0A4C2A082"/>
<dbReference type="Proteomes" id="UP000299102">
    <property type="component" value="Unassembled WGS sequence"/>
</dbReference>
<evidence type="ECO:0000256" key="6">
    <source>
        <dbReference type="SAM" id="MobiDB-lite"/>
    </source>
</evidence>
<evidence type="ECO:0000256" key="3">
    <source>
        <dbReference type="ARBA" id="ARBA00022588"/>
    </source>
</evidence>
<name>A0A4C2A082_EUMVA</name>
<dbReference type="GO" id="GO:0009253">
    <property type="term" value="P:peptidoglycan catabolic process"/>
    <property type="evidence" value="ECO:0007669"/>
    <property type="project" value="InterPro"/>
</dbReference>
<keyword evidence="11" id="KW-1185">Reference proteome</keyword>
<gene>
    <name evidence="10" type="primary">PGRP-LE</name>
    <name evidence="10" type="ORF">EVAR_67394_1</name>
</gene>
<dbReference type="SMART" id="SM00701">
    <property type="entry name" value="PGRP"/>
    <property type="match status" value="1"/>
</dbReference>
<accession>A0A4C2A082</accession>
<evidence type="ECO:0000313" key="11">
    <source>
        <dbReference type="Proteomes" id="UP000299102"/>
    </source>
</evidence>
<dbReference type="STRING" id="151549.A0A4C2A082"/>
<dbReference type="InterPro" id="IPR036505">
    <property type="entry name" value="Amidase/PGRP_sf"/>
</dbReference>
<keyword evidence="7" id="KW-1133">Transmembrane helix</keyword>
<dbReference type="FunFam" id="3.40.80.10:FF:000001">
    <property type="entry name" value="Peptidoglycan recognition protein 1"/>
    <property type="match status" value="1"/>
</dbReference>
<evidence type="ECO:0000259" key="9">
    <source>
        <dbReference type="SMART" id="SM00701"/>
    </source>
</evidence>
<keyword evidence="3" id="KW-0399">Innate immunity</keyword>
<reference evidence="10 11" key="1">
    <citation type="journal article" date="2019" name="Commun. Biol.">
        <title>The bagworm genome reveals a unique fibroin gene that provides high tensile strength.</title>
        <authorList>
            <person name="Kono N."/>
            <person name="Nakamura H."/>
            <person name="Ohtoshi R."/>
            <person name="Tomita M."/>
            <person name="Numata K."/>
            <person name="Arakawa K."/>
        </authorList>
    </citation>
    <scope>NUCLEOTIDE SEQUENCE [LARGE SCALE GENOMIC DNA]</scope>
</reference>
<evidence type="ECO:0000256" key="2">
    <source>
        <dbReference type="ARBA" id="ARBA00011245"/>
    </source>
</evidence>
<sequence length="303" mass="33990">MATVHNSSTLSKSCQNNSNTNIKKDPVQLEIAECESDDSDSTDSDKANKVTESKKIGEKKMVINKWHKVLLLMLCMILSGAALTFVIVNFYPNDNEDTPKATLNKFSTVYNVTNNGVPFIIAPNHLRIVPRSEWLAQPPEAPLDVMTHPTPWVIIAHTAAEPCESQSECILRVRLIQNYHVESRGWYDIGYNFLVGGDGSAYYGRGWDYVGAHTKGYNNISIGISFIGTFNKEAPPQQQLDACMKLIALGVKEGKIAKDYKLLAHRQLMSTRSPGDKLYEILKTWPHFVHENTNVQDILPKRI</sequence>
<evidence type="ECO:0000256" key="4">
    <source>
        <dbReference type="ARBA" id="ARBA00022859"/>
    </source>
</evidence>
<feature type="region of interest" description="Disordered" evidence="6">
    <location>
        <begin position="1"/>
        <end position="21"/>
    </location>
</feature>
<dbReference type="InterPro" id="IPR006619">
    <property type="entry name" value="PGRP_domain_met/bac"/>
</dbReference>
<dbReference type="GO" id="GO:0045087">
    <property type="term" value="P:innate immune response"/>
    <property type="evidence" value="ECO:0007669"/>
    <property type="project" value="UniProtKB-KW"/>
</dbReference>
<keyword evidence="7" id="KW-0812">Transmembrane</keyword>
<keyword evidence="4" id="KW-0391">Immunity</keyword>
<proteinExistence type="inferred from homology"/>
<protein>
    <recommendedName>
        <fullName evidence="5">Peptidoglycan recognition protein</fullName>
    </recommendedName>
</protein>
<dbReference type="PANTHER" id="PTHR11022">
    <property type="entry name" value="PEPTIDOGLYCAN RECOGNITION PROTEIN"/>
    <property type="match status" value="1"/>
</dbReference>
<dbReference type="OrthoDB" id="10001926at2759"/>
<dbReference type="Gene3D" id="3.40.80.10">
    <property type="entry name" value="Peptidoglycan recognition protein-like"/>
    <property type="match status" value="1"/>
</dbReference>
<evidence type="ECO:0000259" key="8">
    <source>
        <dbReference type="SMART" id="SM00644"/>
    </source>
</evidence>
<dbReference type="GO" id="GO:0008745">
    <property type="term" value="F:N-acetylmuramoyl-L-alanine amidase activity"/>
    <property type="evidence" value="ECO:0007669"/>
    <property type="project" value="InterPro"/>
</dbReference>
<comment type="similarity">
    <text evidence="1">Belongs to the N-acetylmuramoyl-L-alanine amidase 2 family.</text>
</comment>
<organism evidence="10 11">
    <name type="scientific">Eumeta variegata</name>
    <name type="common">Bagworm moth</name>
    <name type="synonym">Eumeta japonica</name>
    <dbReference type="NCBI Taxonomy" id="151549"/>
    <lineage>
        <taxon>Eukaryota</taxon>
        <taxon>Metazoa</taxon>
        <taxon>Ecdysozoa</taxon>
        <taxon>Arthropoda</taxon>
        <taxon>Hexapoda</taxon>
        <taxon>Insecta</taxon>
        <taxon>Pterygota</taxon>
        <taxon>Neoptera</taxon>
        <taxon>Endopterygota</taxon>
        <taxon>Lepidoptera</taxon>
        <taxon>Glossata</taxon>
        <taxon>Ditrysia</taxon>
        <taxon>Tineoidea</taxon>
        <taxon>Psychidae</taxon>
        <taxon>Oiketicinae</taxon>
        <taxon>Eumeta</taxon>
    </lineage>
</organism>
<dbReference type="GO" id="GO:0008270">
    <property type="term" value="F:zinc ion binding"/>
    <property type="evidence" value="ECO:0007669"/>
    <property type="project" value="InterPro"/>
</dbReference>
<comment type="caution">
    <text evidence="10">The sequence shown here is derived from an EMBL/GenBank/DDBJ whole genome shotgun (WGS) entry which is preliminary data.</text>
</comment>
<feature type="domain" description="Peptidoglycan recognition protein family" evidence="9">
    <location>
        <begin position="126"/>
        <end position="269"/>
    </location>
</feature>
<dbReference type="CDD" id="cd06583">
    <property type="entry name" value="PGRP"/>
    <property type="match status" value="1"/>
</dbReference>
<feature type="domain" description="N-acetylmuramoyl-L-alanine amidase" evidence="8">
    <location>
        <begin position="138"/>
        <end position="275"/>
    </location>
</feature>
<dbReference type="SMART" id="SM00644">
    <property type="entry name" value="Ami_2"/>
    <property type="match status" value="1"/>
</dbReference>